<accession>A0A4V2YCH3</accession>
<feature type="compositionally biased region" description="Low complexity" evidence="1">
    <location>
        <begin position="60"/>
        <end position="74"/>
    </location>
</feature>
<proteinExistence type="predicted"/>
<dbReference type="Proteomes" id="UP000294543">
    <property type="component" value="Unassembled WGS sequence"/>
</dbReference>
<reference evidence="2 3" key="1">
    <citation type="submission" date="2019-03" db="EMBL/GenBank/DDBJ databases">
        <title>Draft genome sequences of novel Actinobacteria.</title>
        <authorList>
            <person name="Sahin N."/>
            <person name="Ay H."/>
            <person name="Saygin H."/>
        </authorList>
    </citation>
    <scope>NUCLEOTIDE SEQUENCE [LARGE SCALE GENOMIC DNA]</scope>
    <source>
        <strain evidence="2 3">KC712</strain>
    </source>
</reference>
<feature type="region of interest" description="Disordered" evidence="1">
    <location>
        <begin position="1"/>
        <end position="137"/>
    </location>
</feature>
<organism evidence="2 3">
    <name type="scientific">Nonomuraea diastatica</name>
    <dbReference type="NCBI Taxonomy" id="1848329"/>
    <lineage>
        <taxon>Bacteria</taxon>
        <taxon>Bacillati</taxon>
        <taxon>Actinomycetota</taxon>
        <taxon>Actinomycetes</taxon>
        <taxon>Streptosporangiales</taxon>
        <taxon>Streptosporangiaceae</taxon>
        <taxon>Nonomuraea</taxon>
    </lineage>
</organism>
<feature type="compositionally biased region" description="Polar residues" evidence="1">
    <location>
        <begin position="104"/>
        <end position="117"/>
    </location>
</feature>
<feature type="compositionally biased region" description="Basic and acidic residues" evidence="1">
    <location>
        <begin position="124"/>
        <end position="137"/>
    </location>
</feature>
<gene>
    <name evidence="2" type="ORF">E1294_45045</name>
</gene>
<dbReference type="AlphaFoldDB" id="A0A4V2YCH3"/>
<sequence length="137" mass="14055">MKTIATAKVGQKPAKTHVAKPATEIGTKMSSSRRARPSNPRQRRRVSRNESRHDTDRPSARPAAITSAAGAANSQPSSAVTSTAPAQTMTAPDGSAAIPIRPLITTSESPATGTRASAATKPIGTDRARAGADSGSR</sequence>
<name>A0A4V2YCH3_9ACTN</name>
<comment type="caution">
    <text evidence="2">The sequence shown here is derived from an EMBL/GenBank/DDBJ whole genome shotgun (WGS) entry which is preliminary data.</text>
</comment>
<feature type="compositionally biased region" description="Basic and acidic residues" evidence="1">
    <location>
        <begin position="47"/>
        <end position="59"/>
    </location>
</feature>
<feature type="compositionally biased region" description="Polar residues" evidence="1">
    <location>
        <begin position="75"/>
        <end position="90"/>
    </location>
</feature>
<evidence type="ECO:0000313" key="3">
    <source>
        <dbReference type="Proteomes" id="UP000294543"/>
    </source>
</evidence>
<evidence type="ECO:0000256" key="1">
    <source>
        <dbReference type="SAM" id="MobiDB-lite"/>
    </source>
</evidence>
<evidence type="ECO:0000313" key="2">
    <source>
        <dbReference type="EMBL" id="TDD11486.1"/>
    </source>
</evidence>
<keyword evidence="3" id="KW-1185">Reference proteome</keyword>
<dbReference type="RefSeq" id="WP_132517783.1">
    <property type="nucleotide sequence ID" value="NZ_SMKP01000217.1"/>
</dbReference>
<protein>
    <submittedName>
        <fullName evidence="2">Uncharacterized protein</fullName>
    </submittedName>
</protein>
<dbReference type="EMBL" id="SMKP01000217">
    <property type="protein sequence ID" value="TDD11486.1"/>
    <property type="molecule type" value="Genomic_DNA"/>
</dbReference>
<feature type="compositionally biased region" description="Basic residues" evidence="1">
    <location>
        <begin position="31"/>
        <end position="46"/>
    </location>
</feature>